<dbReference type="Gene3D" id="3.90.550.10">
    <property type="entry name" value="Spore Coat Polysaccharide Biosynthesis Protein SpsA, Chain A"/>
    <property type="match status" value="1"/>
</dbReference>
<evidence type="ECO:0000259" key="1">
    <source>
        <dbReference type="Pfam" id="PF00535"/>
    </source>
</evidence>
<keyword evidence="2" id="KW-0808">Transferase</keyword>
<dbReference type="InterPro" id="IPR029044">
    <property type="entry name" value="Nucleotide-diphossugar_trans"/>
</dbReference>
<accession>A0AAJ1Q6U1</accession>
<dbReference type="CDD" id="cd00761">
    <property type="entry name" value="Glyco_tranf_GTA_type"/>
    <property type="match status" value="1"/>
</dbReference>
<proteinExistence type="predicted"/>
<organism evidence="2 3">
    <name type="scientific">Facklamia hominis</name>
    <dbReference type="NCBI Taxonomy" id="178214"/>
    <lineage>
        <taxon>Bacteria</taxon>
        <taxon>Bacillati</taxon>
        <taxon>Bacillota</taxon>
        <taxon>Bacilli</taxon>
        <taxon>Lactobacillales</taxon>
        <taxon>Aerococcaceae</taxon>
        <taxon>Facklamia</taxon>
    </lineage>
</organism>
<dbReference type="RefSeq" id="WP_285066285.1">
    <property type="nucleotide sequence ID" value="NZ_JASOOE010000016.1"/>
</dbReference>
<dbReference type="GO" id="GO:0016758">
    <property type="term" value="F:hexosyltransferase activity"/>
    <property type="evidence" value="ECO:0007669"/>
    <property type="project" value="UniProtKB-ARBA"/>
</dbReference>
<dbReference type="SUPFAM" id="SSF53448">
    <property type="entry name" value="Nucleotide-diphospho-sugar transferases"/>
    <property type="match status" value="1"/>
</dbReference>
<dbReference type="EMBL" id="JASOOE010000016">
    <property type="protein sequence ID" value="MDK7187844.1"/>
    <property type="molecule type" value="Genomic_DNA"/>
</dbReference>
<evidence type="ECO:0000313" key="2">
    <source>
        <dbReference type="EMBL" id="MDK7187844.1"/>
    </source>
</evidence>
<dbReference type="Pfam" id="PF00535">
    <property type="entry name" value="Glycos_transf_2"/>
    <property type="match status" value="1"/>
</dbReference>
<dbReference type="PANTHER" id="PTHR22916:SF3">
    <property type="entry name" value="UDP-GLCNAC:BETAGAL BETA-1,3-N-ACETYLGLUCOSAMINYLTRANSFERASE-LIKE PROTEIN 1"/>
    <property type="match status" value="1"/>
</dbReference>
<dbReference type="Proteomes" id="UP001229251">
    <property type="component" value="Unassembled WGS sequence"/>
</dbReference>
<dbReference type="InterPro" id="IPR001173">
    <property type="entry name" value="Glyco_trans_2-like"/>
</dbReference>
<keyword evidence="2" id="KW-0328">Glycosyltransferase</keyword>
<dbReference type="EC" id="2.4.-.-" evidence="2"/>
<evidence type="ECO:0000313" key="3">
    <source>
        <dbReference type="Proteomes" id="UP001229251"/>
    </source>
</evidence>
<gene>
    <name evidence="2" type="ORF">QP433_07610</name>
</gene>
<reference evidence="2" key="1">
    <citation type="submission" date="2023-05" db="EMBL/GenBank/DDBJ databases">
        <title>Cataloging the Phylogenetic Diversity of Human Bladder Bacteria.</title>
        <authorList>
            <person name="Du J."/>
        </authorList>
    </citation>
    <scope>NUCLEOTIDE SEQUENCE</scope>
    <source>
        <strain evidence="2">UMB1231</strain>
    </source>
</reference>
<name>A0AAJ1Q6U1_9LACT</name>
<comment type="caution">
    <text evidence="2">The sequence shown here is derived from an EMBL/GenBank/DDBJ whole genome shotgun (WGS) entry which is preliminary data.</text>
</comment>
<dbReference type="PANTHER" id="PTHR22916">
    <property type="entry name" value="GLYCOSYLTRANSFERASE"/>
    <property type="match status" value="1"/>
</dbReference>
<dbReference type="AlphaFoldDB" id="A0AAJ1Q6U1"/>
<feature type="domain" description="Glycosyltransferase 2-like" evidence="1">
    <location>
        <begin position="7"/>
        <end position="164"/>
    </location>
</feature>
<protein>
    <submittedName>
        <fullName evidence="2">Glycosyltransferase family 2 protein</fullName>
        <ecNumber evidence="2">2.4.-.-</ecNumber>
    </submittedName>
</protein>
<sequence length="251" mass="29337">MDNQLVSIIMPVFNAQDFLQESIESVRNQSYPDWELLAIDDCSQDDSLKILQEAALQDARIKVIQLDQNQGAAVARNTGLQRAKGRYLAFIDSDDRWHFDKLERQLDFMISNQYAFSYTNFSFMDESGQTMKSRVDLPKKLDYHGLLKETAIACSTVMLDRKIIKDFQMPLVRKGQDTATWLMLMRTRKVSAYGLDVVLNDYRQVKGSISSNKWQALKRTWHTYRHLEQLPLIPCCYYFCQYVLHAILRRI</sequence>